<name>A0A9J7L3D6_BRAFL</name>
<dbReference type="Pfam" id="PF00051">
    <property type="entry name" value="Kringle"/>
    <property type="match status" value="2"/>
</dbReference>
<reference evidence="6" key="1">
    <citation type="journal article" date="2020" name="Nat. Ecol. Evol.">
        <title>Deeply conserved synteny resolves early events in vertebrate evolution.</title>
        <authorList>
            <person name="Simakov O."/>
            <person name="Marletaz F."/>
            <person name="Yue J.X."/>
            <person name="O'Connell B."/>
            <person name="Jenkins J."/>
            <person name="Brandt A."/>
            <person name="Calef R."/>
            <person name="Tung C.H."/>
            <person name="Huang T.K."/>
            <person name="Schmutz J."/>
            <person name="Satoh N."/>
            <person name="Yu J.K."/>
            <person name="Putnam N.H."/>
            <person name="Green R.E."/>
            <person name="Rokhsar D.S."/>
        </authorList>
    </citation>
    <scope>NUCLEOTIDE SEQUENCE [LARGE SCALE GENOMIC DNA]</scope>
    <source>
        <strain evidence="6">S238N-H82</strain>
    </source>
</reference>
<evidence type="ECO:0000256" key="1">
    <source>
        <dbReference type="ARBA" id="ARBA00022572"/>
    </source>
</evidence>
<dbReference type="CDD" id="cd00108">
    <property type="entry name" value="KR"/>
    <property type="match status" value="2"/>
</dbReference>
<keyword evidence="6" id="KW-1185">Reference proteome</keyword>
<keyword evidence="1 3" id="KW-0420">Kringle</keyword>
<dbReference type="AlphaFoldDB" id="A0A9J7L3D6"/>
<feature type="domain" description="Kringle" evidence="5">
    <location>
        <begin position="14"/>
        <end position="76"/>
    </location>
</feature>
<evidence type="ECO:0000259" key="5">
    <source>
        <dbReference type="PROSITE" id="PS50070"/>
    </source>
</evidence>
<dbReference type="InterPro" id="IPR050759">
    <property type="entry name" value="Serine_protease_kringle"/>
</dbReference>
<feature type="compositionally biased region" description="Basic and acidic residues" evidence="4">
    <location>
        <begin position="1"/>
        <end position="16"/>
    </location>
</feature>
<dbReference type="PRINTS" id="PR00018">
    <property type="entry name" value="KRINGLE"/>
</dbReference>
<dbReference type="PANTHER" id="PTHR24261:SF7">
    <property type="entry name" value="KRINGLE DOMAIN-CONTAINING PROTEIN"/>
    <property type="match status" value="1"/>
</dbReference>
<feature type="disulfide bond" evidence="3">
    <location>
        <begin position="103"/>
        <end position="142"/>
    </location>
</feature>
<dbReference type="InterPro" id="IPR018056">
    <property type="entry name" value="Kringle_CS"/>
</dbReference>
<organism evidence="6 7">
    <name type="scientific">Branchiostoma floridae</name>
    <name type="common">Florida lancelet</name>
    <name type="synonym">Amphioxus</name>
    <dbReference type="NCBI Taxonomy" id="7739"/>
    <lineage>
        <taxon>Eukaryota</taxon>
        <taxon>Metazoa</taxon>
        <taxon>Chordata</taxon>
        <taxon>Cephalochordata</taxon>
        <taxon>Leptocardii</taxon>
        <taxon>Amphioxiformes</taxon>
        <taxon>Branchiostomatidae</taxon>
        <taxon>Branchiostoma</taxon>
    </lineage>
</organism>
<dbReference type="InterPro" id="IPR000001">
    <property type="entry name" value="Kringle"/>
</dbReference>
<accession>A0A9J7L3D6</accession>
<feature type="domain" description="Kringle" evidence="5">
    <location>
        <begin position="81"/>
        <end position="159"/>
    </location>
</feature>
<feature type="disulfide bond" evidence="3">
    <location>
        <begin position="20"/>
        <end position="59"/>
    </location>
</feature>
<sequence length="159" mass="18270">MTMERPTEEQSPRTETGKPCQRWDFQVPHSHVNTPANKPSSGLDGNYCRNPDGEHRVWCYTIDPLTRWEYCDVQICDQHGDCQEGNGASYRGIVSVTETGRHCQRWDFQFPHGHDNTPANKPSSGLDGNYCRNPDGSQRVWCYTIDILSRWEFCDVPTC</sequence>
<dbReference type="KEGG" id="bfo:118415168"/>
<dbReference type="SMART" id="SM00130">
    <property type="entry name" value="KR"/>
    <property type="match status" value="2"/>
</dbReference>
<dbReference type="RefSeq" id="XP_035675444.1">
    <property type="nucleotide sequence ID" value="XM_035819551.1"/>
</dbReference>
<dbReference type="InterPro" id="IPR038178">
    <property type="entry name" value="Kringle_sf"/>
</dbReference>
<dbReference type="PROSITE" id="PS00021">
    <property type="entry name" value="KRINGLE_1"/>
    <property type="match status" value="2"/>
</dbReference>
<protein>
    <submittedName>
        <fullName evidence="7">Plasminogen-like</fullName>
    </submittedName>
</protein>
<feature type="region of interest" description="Disordered" evidence="4">
    <location>
        <begin position="1"/>
        <end position="22"/>
    </location>
</feature>
<dbReference type="PROSITE" id="PS50070">
    <property type="entry name" value="KRINGLE_2"/>
    <property type="match status" value="2"/>
</dbReference>
<dbReference type="OrthoDB" id="5917794at2759"/>
<evidence type="ECO:0000256" key="3">
    <source>
        <dbReference type="PROSITE-ProRule" id="PRU00121"/>
    </source>
</evidence>
<dbReference type="GeneID" id="118415168"/>
<dbReference type="Proteomes" id="UP000001554">
    <property type="component" value="Chromosome 5"/>
</dbReference>
<gene>
    <name evidence="7" type="primary">LOC118415168</name>
</gene>
<evidence type="ECO:0000313" key="7">
    <source>
        <dbReference type="RefSeq" id="XP_035675444.1"/>
    </source>
</evidence>
<comment type="caution">
    <text evidence="3">Lacks conserved residue(s) required for the propagation of feature annotation.</text>
</comment>
<evidence type="ECO:0000256" key="2">
    <source>
        <dbReference type="ARBA" id="ARBA00023157"/>
    </source>
</evidence>
<feature type="disulfide bond" evidence="3">
    <location>
        <begin position="48"/>
        <end position="71"/>
    </location>
</feature>
<dbReference type="OMA" id="NTRFELC"/>
<keyword evidence="2 3" id="KW-1015">Disulfide bond</keyword>
<dbReference type="SUPFAM" id="SSF57440">
    <property type="entry name" value="Kringle-like"/>
    <property type="match status" value="2"/>
</dbReference>
<dbReference type="PANTHER" id="PTHR24261">
    <property type="entry name" value="PLASMINOGEN-RELATED"/>
    <property type="match status" value="1"/>
</dbReference>
<reference evidence="7" key="2">
    <citation type="submission" date="2025-08" db="UniProtKB">
        <authorList>
            <consortium name="RefSeq"/>
        </authorList>
    </citation>
    <scope>IDENTIFICATION</scope>
    <source>
        <strain evidence="7">S238N-H82</strain>
        <tissue evidence="7">Testes</tissue>
    </source>
</reference>
<proteinExistence type="predicted"/>
<dbReference type="Gene3D" id="2.40.20.10">
    <property type="entry name" value="Plasminogen Kringle 4"/>
    <property type="match status" value="2"/>
</dbReference>
<evidence type="ECO:0000256" key="4">
    <source>
        <dbReference type="SAM" id="MobiDB-lite"/>
    </source>
</evidence>
<dbReference type="InterPro" id="IPR013806">
    <property type="entry name" value="Kringle-like"/>
</dbReference>
<feature type="disulfide bond" evidence="3">
    <location>
        <begin position="131"/>
        <end position="154"/>
    </location>
</feature>
<evidence type="ECO:0000313" key="6">
    <source>
        <dbReference type="Proteomes" id="UP000001554"/>
    </source>
</evidence>
<feature type="disulfide bond" evidence="3">
    <location>
        <begin position="82"/>
        <end position="159"/>
    </location>
</feature>